<gene>
    <name evidence="2" type="ORF">EGH24_02740</name>
</gene>
<dbReference type="EMBL" id="RKLU01000001">
    <property type="protein sequence ID" value="TQQ83718.1"/>
    <property type="molecule type" value="Genomic_DNA"/>
</dbReference>
<feature type="region of interest" description="Disordered" evidence="1">
    <location>
        <begin position="97"/>
        <end position="118"/>
    </location>
</feature>
<reference evidence="2" key="1">
    <citation type="submission" date="2019-02" db="EMBL/GenBank/DDBJ databases">
        <title>Halonotius sp. a new haloarchaeum isolated from saline soil.</title>
        <authorList>
            <person name="Duran-Viseras A."/>
            <person name="Sanchez-Porro C."/>
            <person name="Ventosa A."/>
        </authorList>
    </citation>
    <scope>NUCLEOTIDE SEQUENCE</scope>
    <source>
        <strain evidence="2">F15B</strain>
    </source>
</reference>
<comment type="caution">
    <text evidence="2">The sequence shown here is derived from an EMBL/GenBank/DDBJ whole genome shotgun (WGS) entry which is preliminary data.</text>
</comment>
<dbReference type="Proteomes" id="UP000705823">
    <property type="component" value="Unassembled WGS sequence"/>
</dbReference>
<feature type="compositionally biased region" description="Basic and acidic residues" evidence="1">
    <location>
        <begin position="102"/>
        <end position="116"/>
    </location>
</feature>
<evidence type="ECO:0000313" key="2">
    <source>
        <dbReference type="EMBL" id="TQQ83718.1"/>
    </source>
</evidence>
<keyword evidence="3" id="KW-1185">Reference proteome</keyword>
<accession>A0A8J8PBZ2</accession>
<evidence type="ECO:0000313" key="3">
    <source>
        <dbReference type="Proteomes" id="UP000705823"/>
    </source>
</evidence>
<name>A0A8J8PBZ2_9EURY</name>
<dbReference type="RefSeq" id="WP_142978636.1">
    <property type="nucleotide sequence ID" value="NZ_RKLU01000001.1"/>
</dbReference>
<protein>
    <submittedName>
        <fullName evidence="2">Uncharacterized protein</fullName>
    </submittedName>
</protein>
<organism evidence="2 3">
    <name type="scientific">Halonotius terrestris</name>
    <dbReference type="NCBI Taxonomy" id="2487750"/>
    <lineage>
        <taxon>Archaea</taxon>
        <taxon>Methanobacteriati</taxon>
        <taxon>Methanobacteriota</taxon>
        <taxon>Stenosarchaea group</taxon>
        <taxon>Halobacteria</taxon>
        <taxon>Halobacteriales</taxon>
        <taxon>Haloferacaceae</taxon>
        <taxon>Halonotius</taxon>
    </lineage>
</organism>
<evidence type="ECO:0000256" key="1">
    <source>
        <dbReference type="SAM" id="MobiDB-lite"/>
    </source>
</evidence>
<sequence>MTPPGAPNPAVYRELRDVLRRQPEITETWYEPDAVQQRYLVASVAPSRIEPPTGPDAPQIEVRWRAGSPTRFRIDYTDPNTGFHCGWHRDDDHPDLGATHFQYERPADDEPSHESADFAATTPPKLLWACLDDLFTVRLPTLTGE</sequence>
<proteinExistence type="predicted"/>
<dbReference type="AlphaFoldDB" id="A0A8J8PBZ2"/>
<dbReference type="OrthoDB" id="165318at2157"/>